<accession>A0ABQ6JMZ9</accession>
<proteinExistence type="predicted"/>
<dbReference type="Proteomes" id="UP001157069">
    <property type="component" value="Unassembled WGS sequence"/>
</dbReference>
<dbReference type="Gene3D" id="2.40.50.140">
    <property type="entry name" value="Nucleic acid-binding proteins"/>
    <property type="match status" value="1"/>
</dbReference>
<dbReference type="RefSeq" id="WP_284296984.1">
    <property type="nucleotide sequence ID" value="NZ_BSVA01000001.1"/>
</dbReference>
<keyword evidence="2" id="KW-1185">Reference proteome</keyword>
<evidence type="ECO:0000313" key="1">
    <source>
        <dbReference type="EMBL" id="GMA89623.1"/>
    </source>
</evidence>
<reference evidence="2" key="1">
    <citation type="journal article" date="2019" name="Int. J. Syst. Evol. Microbiol.">
        <title>The Global Catalogue of Microorganisms (GCM) 10K type strain sequencing project: providing services to taxonomists for standard genome sequencing and annotation.</title>
        <authorList>
            <consortium name="The Broad Institute Genomics Platform"/>
            <consortium name="The Broad Institute Genome Sequencing Center for Infectious Disease"/>
            <person name="Wu L."/>
            <person name="Ma J."/>
        </authorList>
    </citation>
    <scope>NUCLEOTIDE SEQUENCE [LARGE SCALE GENOMIC DNA]</scope>
    <source>
        <strain evidence="2">NBRC 108755</strain>
    </source>
</reference>
<organism evidence="1 2">
    <name type="scientific">Homoserinibacter gongjuensis</name>
    <dbReference type="NCBI Taxonomy" id="1162968"/>
    <lineage>
        <taxon>Bacteria</taxon>
        <taxon>Bacillati</taxon>
        <taxon>Actinomycetota</taxon>
        <taxon>Actinomycetes</taxon>
        <taxon>Micrococcales</taxon>
        <taxon>Microbacteriaceae</taxon>
        <taxon>Homoserinibacter</taxon>
    </lineage>
</organism>
<name>A0ABQ6JMZ9_9MICO</name>
<protein>
    <submittedName>
        <fullName evidence="1">Uncharacterized protein</fullName>
    </submittedName>
</protein>
<sequence>MTDNLTVAGLVATPIKHTVTAEGLEISSFRLASTSRRYDAASKAWVDGEP</sequence>
<dbReference type="EMBL" id="BSVA01000001">
    <property type="protein sequence ID" value="GMA89623.1"/>
    <property type="molecule type" value="Genomic_DNA"/>
</dbReference>
<evidence type="ECO:0000313" key="2">
    <source>
        <dbReference type="Proteomes" id="UP001157069"/>
    </source>
</evidence>
<gene>
    <name evidence="1" type="ORF">GCM10025869_01520</name>
</gene>
<dbReference type="InterPro" id="IPR012340">
    <property type="entry name" value="NA-bd_OB-fold"/>
</dbReference>
<comment type="caution">
    <text evidence="1">The sequence shown here is derived from an EMBL/GenBank/DDBJ whole genome shotgun (WGS) entry which is preliminary data.</text>
</comment>